<proteinExistence type="predicted"/>
<accession>A0A6I6EU83</accession>
<evidence type="ECO:0000313" key="1">
    <source>
        <dbReference type="EMBL" id="QGU95913.1"/>
    </source>
</evidence>
<dbReference type="AlphaFoldDB" id="A0A6I6EU83"/>
<dbReference type="Proteomes" id="UP000422764">
    <property type="component" value="Chromosome"/>
</dbReference>
<keyword evidence="2" id="KW-1185">Reference proteome</keyword>
<dbReference type="EMBL" id="CP046522">
    <property type="protein sequence ID" value="QGU95913.1"/>
    <property type="molecule type" value="Genomic_DNA"/>
</dbReference>
<organism evidence="1 2">
    <name type="scientific">Clostridium bovifaecis</name>
    <dbReference type="NCBI Taxonomy" id="2184719"/>
    <lineage>
        <taxon>Bacteria</taxon>
        <taxon>Bacillati</taxon>
        <taxon>Bacillota</taxon>
        <taxon>Clostridia</taxon>
        <taxon>Eubacteriales</taxon>
        <taxon>Clostridiaceae</taxon>
        <taxon>Clostridium</taxon>
    </lineage>
</organism>
<evidence type="ECO:0000313" key="2">
    <source>
        <dbReference type="Proteomes" id="UP000422764"/>
    </source>
</evidence>
<dbReference type="InterPro" id="IPR012452">
    <property type="entry name" value="DUF1657"/>
</dbReference>
<sequence>MLKLILLEIYIDFYDDNENRRDENLSNQMILAKLQKLSADFAIYHTETKDPKTKILYKECEEKMNNMIVIFQSYVDKKVNKNNLYEITKERFYK</sequence>
<reference evidence="1 2" key="1">
    <citation type="submission" date="2019-12" db="EMBL/GenBank/DDBJ databases">
        <title>Genome sequenceing of Clostridium bovifaecis.</title>
        <authorList>
            <person name="Yao Y."/>
        </authorList>
    </citation>
    <scope>NUCLEOTIDE SEQUENCE [LARGE SCALE GENOMIC DNA]</scope>
    <source>
        <strain evidence="1 2">BXX</strain>
    </source>
</reference>
<name>A0A6I6EU83_9CLOT</name>
<protein>
    <submittedName>
        <fullName evidence="1">DUF1657 domain-containing protein</fullName>
    </submittedName>
</protein>
<dbReference type="Pfam" id="PF07870">
    <property type="entry name" value="DUF1657"/>
    <property type="match status" value="1"/>
</dbReference>
<gene>
    <name evidence="1" type="ORF">GOM49_13155</name>
</gene>